<keyword evidence="4" id="KW-1185">Reference proteome</keyword>
<accession>A0A6N8CM46</accession>
<dbReference type="EMBL" id="WNHB01000004">
    <property type="protein sequence ID" value="MTT31082.1"/>
    <property type="molecule type" value="Genomic_DNA"/>
</dbReference>
<dbReference type="InterPro" id="IPR042274">
    <property type="entry name" value="YycH/YycI_2"/>
</dbReference>
<evidence type="ECO:0000313" key="3">
    <source>
        <dbReference type="EMBL" id="MTT31082.1"/>
    </source>
</evidence>
<name>A0A6N8CM46_9BACI</name>
<feature type="transmembrane region" description="Helical" evidence="1">
    <location>
        <begin position="12"/>
        <end position="34"/>
    </location>
</feature>
<evidence type="ECO:0000256" key="1">
    <source>
        <dbReference type="SAM" id="Phobius"/>
    </source>
</evidence>
<dbReference type="AlphaFoldDB" id="A0A6N8CM46"/>
<dbReference type="Proteomes" id="UP000440978">
    <property type="component" value="Unassembled WGS sequence"/>
</dbReference>
<dbReference type="Gene3D" id="3.10.450.310">
    <property type="match status" value="1"/>
</dbReference>
<evidence type="ECO:0000313" key="4">
    <source>
        <dbReference type="Proteomes" id="UP000440978"/>
    </source>
</evidence>
<sequence>MKGEIIVTKEAFKSIFLTVLVLLSITLTFSIWFYQTDYKSITPPKTTTVSIADSKNIHDVIKPYLAISYRGDRILGQDSEESVSKLYELFQKGQYTNVSTDVKKNLPSRGQNPSYEIVFPAPVTIDTLKRLFTFNDNFTVRNNLYVDRIEVFQSNGNQGKVTAVFRSQNDSAVFYASVNRMNTKQLSDAITSENLRKYLRQSLSREKHVYLPIDKTKVNSERVFYRTLDLKRYISVLYKDPDSVSNTKNTVYSDGSSQLEENPGNILHYIKFNPGINKNKDDQDSVIYRSYEFINGYKGWTNNFVYDEFEPSKTHSQDGKTGFRIQLGNYFIYNTDNLGRYLPVVKLNWESGQLTELYSTLIDMDPIYSKTTYELEGANEVIIELVSKHIQPSKLEDIKIGYNLSNLTDSDSDQIELTPGWFYKQNGRWHPVFTEEKNFIHRGEFE</sequence>
<gene>
    <name evidence="3" type="ORF">GMB86_03525</name>
</gene>
<keyword evidence="1" id="KW-0812">Transmembrane</keyword>
<dbReference type="CDD" id="cd15787">
    <property type="entry name" value="YycH_N"/>
    <property type="match status" value="1"/>
</dbReference>
<dbReference type="Pfam" id="PF07435">
    <property type="entry name" value="YycH"/>
    <property type="match status" value="1"/>
</dbReference>
<keyword evidence="1" id="KW-1133">Transmembrane helix</keyword>
<protein>
    <recommendedName>
        <fullName evidence="2">Regulatory protein YycH domain-containing protein</fullName>
    </recommendedName>
</protein>
<dbReference type="Gene3D" id="3.30.310.160">
    <property type="entry name" value="YycH protein, domain 2"/>
    <property type="match status" value="1"/>
</dbReference>
<reference evidence="3 4" key="1">
    <citation type="submission" date="2019-11" db="EMBL/GenBank/DDBJ databases">
        <title>Terrilactibacillus tamarindus sp. nov. BCM23-1 isolated from bark of Tamarindus indica.</title>
        <authorList>
            <person name="Kingkaew E."/>
            <person name="Tanasupawat S."/>
        </authorList>
    </citation>
    <scope>NUCLEOTIDE SEQUENCE [LARGE SCALE GENOMIC DNA]</scope>
    <source>
        <strain evidence="3 4">BCM23-1</strain>
    </source>
</reference>
<dbReference type="InterPro" id="IPR009996">
    <property type="entry name" value="YycH"/>
</dbReference>
<organism evidence="3 4">
    <name type="scientific">Terrilactibacillus tamarindi</name>
    <dbReference type="NCBI Taxonomy" id="2599694"/>
    <lineage>
        <taxon>Bacteria</taxon>
        <taxon>Bacillati</taxon>
        <taxon>Bacillota</taxon>
        <taxon>Bacilli</taxon>
        <taxon>Bacillales</taxon>
        <taxon>Bacillaceae</taxon>
        <taxon>Terrilactibacillus</taxon>
    </lineage>
</organism>
<proteinExistence type="predicted"/>
<keyword evidence="1" id="KW-0472">Membrane</keyword>
<evidence type="ECO:0000259" key="2">
    <source>
        <dbReference type="Pfam" id="PF07435"/>
    </source>
</evidence>
<feature type="domain" description="Regulatory protein YycH" evidence="2">
    <location>
        <begin position="10"/>
        <end position="432"/>
    </location>
</feature>
<comment type="caution">
    <text evidence="3">The sequence shown here is derived from an EMBL/GenBank/DDBJ whole genome shotgun (WGS) entry which is preliminary data.</text>
</comment>